<evidence type="ECO:0000313" key="3">
    <source>
        <dbReference type="Proteomes" id="UP001165289"/>
    </source>
</evidence>
<reference evidence="2 3" key="1">
    <citation type="journal article" date="2023" name="BMC Biol.">
        <title>The compact genome of the sponge Oopsacas minuta (Hexactinellida) is lacking key metazoan core genes.</title>
        <authorList>
            <person name="Santini S."/>
            <person name="Schenkelaars Q."/>
            <person name="Jourda C."/>
            <person name="Duchesne M."/>
            <person name="Belahbib H."/>
            <person name="Rocher C."/>
            <person name="Selva M."/>
            <person name="Riesgo A."/>
            <person name="Vervoort M."/>
            <person name="Leys S.P."/>
            <person name="Kodjabachian L."/>
            <person name="Le Bivic A."/>
            <person name="Borchiellini C."/>
            <person name="Claverie J.M."/>
            <person name="Renard E."/>
        </authorList>
    </citation>
    <scope>NUCLEOTIDE SEQUENCE [LARGE SCALE GENOMIC DNA]</scope>
    <source>
        <strain evidence="2">SPO-2</strain>
    </source>
</reference>
<dbReference type="PANTHER" id="PTHR21356">
    <property type="entry name" value="ARMADILLO REPEAT CONTAINING 2"/>
    <property type="match status" value="1"/>
</dbReference>
<accession>A0AAV7JL87</accession>
<dbReference type="Gene3D" id="1.25.10.10">
    <property type="entry name" value="Leucine-rich Repeat Variant"/>
    <property type="match status" value="2"/>
</dbReference>
<keyword evidence="3" id="KW-1185">Reference proteome</keyword>
<dbReference type="PANTHER" id="PTHR21356:SF1">
    <property type="entry name" value="ARMADILLO REPEAT-CONTAINING PROTEIN 2"/>
    <property type="match status" value="1"/>
</dbReference>
<feature type="region of interest" description="Disordered" evidence="1">
    <location>
        <begin position="40"/>
        <end position="99"/>
    </location>
</feature>
<name>A0AAV7JL87_9METZ</name>
<organism evidence="2 3">
    <name type="scientific">Oopsacas minuta</name>
    <dbReference type="NCBI Taxonomy" id="111878"/>
    <lineage>
        <taxon>Eukaryota</taxon>
        <taxon>Metazoa</taxon>
        <taxon>Porifera</taxon>
        <taxon>Hexactinellida</taxon>
        <taxon>Hexasterophora</taxon>
        <taxon>Lyssacinosida</taxon>
        <taxon>Leucopsacidae</taxon>
        <taxon>Oopsacas</taxon>
    </lineage>
</organism>
<dbReference type="AlphaFoldDB" id="A0AAV7JL87"/>
<dbReference type="GO" id="GO:0044782">
    <property type="term" value="P:cilium organization"/>
    <property type="evidence" value="ECO:0007669"/>
    <property type="project" value="TreeGrafter"/>
</dbReference>
<dbReference type="InterPro" id="IPR011989">
    <property type="entry name" value="ARM-like"/>
</dbReference>
<sequence>MSLNSQTSAEIISEARASLKSTRVSRPITPAPFQLRSLWGDMTEGSSSNRPPSVLKMSRLPFAPSHKRPSSGVRLNPISYPSPTPHPPHTSHSSRSRSAKLIRKSHSLDQVAIPVELAESLSMLDLYTETPYLDWKIDRLKNTLAAMCSYLLSPEAVVVSEQLADKLIIPVFKLIQRIHYSSISSIPNTHLLLLGCYVAMVIYGRMSVLSSVNNSNINTISQLVFSLSRDEENDVHFMDTDCVNGMLILIQAVNKACIPEYLVYLLGALKLITSSLHCSSYIIDRFLCISIHLAEYLFQHPEGGNMTAPCLLQIVWCLRNLCDNKVAILQLTTPDTVLLITNILNMTDIHETVLYAAKICSKLATNQLFHKSVMCEQSTLPNLLTAFALNSHSHLITSKLAFTLSRLVMDDVIISTRILAIPNSIDMILQAVDTYSDLSHRDSMTCLPALTSLIGNLSLHPEAGILLSSTPSLPLRLTSALDGLTPDLYEDTEFITALLTALNNLSYYKLSIECSLQLTYSLINQLLIPSLSLTLIQQIVSCLGNLTRFQECRAIVQETRTDMFLLTLLDSTDTDVLFSSTGAIINLTSELNCNIHLLNNGLIDKLIGIMENIGLTDIQVISHSCQILWNLSGLLLTQISNHSKTSLQCKQIISYVTEYVNATTQSLSDEVIHFLQVANKLISKLNTMLSDS</sequence>
<dbReference type="Proteomes" id="UP001165289">
    <property type="component" value="Unassembled WGS sequence"/>
</dbReference>
<proteinExistence type="predicted"/>
<dbReference type="InterPro" id="IPR038905">
    <property type="entry name" value="ARMC2"/>
</dbReference>
<dbReference type="InterPro" id="IPR016024">
    <property type="entry name" value="ARM-type_fold"/>
</dbReference>
<gene>
    <name evidence="2" type="ORF">LOD99_11842</name>
</gene>
<dbReference type="EMBL" id="JAKMXF010000321">
    <property type="protein sequence ID" value="KAI6649477.1"/>
    <property type="molecule type" value="Genomic_DNA"/>
</dbReference>
<evidence type="ECO:0000256" key="1">
    <source>
        <dbReference type="SAM" id="MobiDB-lite"/>
    </source>
</evidence>
<dbReference type="SUPFAM" id="SSF48371">
    <property type="entry name" value="ARM repeat"/>
    <property type="match status" value="2"/>
</dbReference>
<protein>
    <submittedName>
        <fullName evidence="2">Armadillo repeat-containing protein 2-like</fullName>
    </submittedName>
</protein>
<evidence type="ECO:0000313" key="2">
    <source>
        <dbReference type="EMBL" id="KAI6649477.1"/>
    </source>
</evidence>
<comment type="caution">
    <text evidence="2">The sequence shown here is derived from an EMBL/GenBank/DDBJ whole genome shotgun (WGS) entry which is preliminary data.</text>
</comment>